<feature type="region of interest" description="Disordered" evidence="1">
    <location>
        <begin position="157"/>
        <end position="230"/>
    </location>
</feature>
<dbReference type="AlphaFoldDB" id="A0AAV6PQB7"/>
<organism evidence="2 3">
    <name type="scientific">Solea senegalensis</name>
    <name type="common">Senegalese sole</name>
    <dbReference type="NCBI Taxonomy" id="28829"/>
    <lineage>
        <taxon>Eukaryota</taxon>
        <taxon>Metazoa</taxon>
        <taxon>Chordata</taxon>
        <taxon>Craniata</taxon>
        <taxon>Vertebrata</taxon>
        <taxon>Euteleostomi</taxon>
        <taxon>Actinopterygii</taxon>
        <taxon>Neopterygii</taxon>
        <taxon>Teleostei</taxon>
        <taxon>Neoteleostei</taxon>
        <taxon>Acanthomorphata</taxon>
        <taxon>Carangaria</taxon>
        <taxon>Pleuronectiformes</taxon>
        <taxon>Pleuronectoidei</taxon>
        <taxon>Soleidae</taxon>
        <taxon>Solea</taxon>
    </lineage>
</organism>
<dbReference type="Proteomes" id="UP000693946">
    <property type="component" value="Linkage Group LG9"/>
</dbReference>
<name>A0AAV6PQB7_SOLSE</name>
<reference evidence="2 3" key="1">
    <citation type="journal article" date="2021" name="Sci. Rep.">
        <title>Chromosome anchoring in Senegalese sole (Solea senegalensis) reveals sex-associated markers and genome rearrangements in flatfish.</title>
        <authorList>
            <person name="Guerrero-Cozar I."/>
            <person name="Gomez-Garrido J."/>
            <person name="Berbel C."/>
            <person name="Martinez-Blanch J.F."/>
            <person name="Alioto T."/>
            <person name="Claros M.G."/>
            <person name="Gagnaire P.A."/>
            <person name="Manchado M."/>
        </authorList>
    </citation>
    <scope>NUCLEOTIDE SEQUENCE [LARGE SCALE GENOMIC DNA]</scope>
    <source>
        <strain evidence="2">Sse05_10M</strain>
    </source>
</reference>
<evidence type="ECO:0000256" key="1">
    <source>
        <dbReference type="SAM" id="MobiDB-lite"/>
    </source>
</evidence>
<feature type="compositionally biased region" description="Basic and acidic residues" evidence="1">
    <location>
        <begin position="210"/>
        <end position="221"/>
    </location>
</feature>
<sequence length="493" mass="55092">MSLDFICALELRTQAQADTNNQTAQCVGSYQQQPQEENATMRPSVSVTLEPGLEQGVPWGRDLYTFVTSAAGHMMRTLQKPRKNRPSKRQVNHRRFLHNMIQRKFADIEAANHRLASALYFKDEEKTLTSQEEAAAGPLQSGLLQDPERCSVHVVAGDISESRTDASVDSQQTEVGEENHPDSPELQKQPLKSQPNSSTSKTVNQANKRKKEESGKHKLDEFPSVSAPEGTDYYHRADDFHTDYFTDESPLESINNLPDNTQTALQNSSLVQSPACSPELSPLSLDSCDFSIQMFTDISTCTQSQKSIIDIAESPWADIMDLFSIGNKDIGGSLDVGAFQSICACQDDVGQEVSVENQSDGFTQSMCSNTSGMEDLHYQSCEYTHSCQEDHESTQFNHFRLSQDSDVTQNQLPMPISCHYNMSHLPTYQQPEQPIHCMQVNCENNPHLTPFEGVAQSFCAPPSKPDHRPIPTPPHEDDWLFPDILKERTSPDC</sequence>
<evidence type="ECO:0000313" key="2">
    <source>
        <dbReference type="EMBL" id="KAG7474186.1"/>
    </source>
</evidence>
<accession>A0AAV6PQB7</accession>
<feature type="region of interest" description="Disordered" evidence="1">
    <location>
        <begin position="460"/>
        <end position="482"/>
    </location>
</feature>
<keyword evidence="3" id="KW-1185">Reference proteome</keyword>
<protein>
    <submittedName>
        <fullName evidence="2">Uncharacterized protein</fullName>
    </submittedName>
</protein>
<feature type="compositionally biased region" description="Basic and acidic residues" evidence="1">
    <location>
        <begin position="464"/>
        <end position="482"/>
    </location>
</feature>
<evidence type="ECO:0000313" key="3">
    <source>
        <dbReference type="Proteomes" id="UP000693946"/>
    </source>
</evidence>
<gene>
    <name evidence="2" type="ORF">JOB18_003477</name>
</gene>
<comment type="caution">
    <text evidence="2">The sequence shown here is derived from an EMBL/GenBank/DDBJ whole genome shotgun (WGS) entry which is preliminary data.</text>
</comment>
<dbReference type="EMBL" id="JAGKHQ010000021">
    <property type="protein sequence ID" value="KAG7474186.1"/>
    <property type="molecule type" value="Genomic_DNA"/>
</dbReference>
<proteinExistence type="predicted"/>
<feature type="compositionally biased region" description="Polar residues" evidence="1">
    <location>
        <begin position="190"/>
        <end position="206"/>
    </location>
</feature>